<proteinExistence type="predicted"/>
<dbReference type="InterPro" id="IPR005901">
    <property type="entry name" value="GLPGLI"/>
</dbReference>
<dbReference type="RefSeq" id="WP_327984298.1">
    <property type="nucleotide sequence ID" value="NZ_CP136426.1"/>
</dbReference>
<protein>
    <recommendedName>
        <fullName evidence="3">GLPGLI family protein</fullName>
    </recommendedName>
</protein>
<evidence type="ECO:0008006" key="3">
    <source>
        <dbReference type="Google" id="ProtNLM"/>
    </source>
</evidence>
<dbReference type="AlphaFoldDB" id="A0AAU0F6I8"/>
<accession>A0AAU0F6I8</accession>
<dbReference type="KEGG" id="bpor:BPO_2343"/>
<dbReference type="EMBL" id="CP136426">
    <property type="protein sequence ID" value="WOC52990.1"/>
    <property type="molecule type" value="Genomic_DNA"/>
</dbReference>
<sequence>MNKYFSVVLLLLVNFLFSQKLNVHYKQWAQTDINDPSYIEEDDLILQIRNHSSIYYSQKYHFIMTNQQKAMEMGINPNKISNNYIIQKDGDKIFHIRPIERDFVKYQELEMPIWKLENEEKTIESLKAKKAVCEYRGRAFTAWYTDSIPISDGPFKFKNLPGLVLEVESADGHYKIKLNGIEKEESELEFPKAITVKNRAEYLNELKKFADNPSYKMIQRDNANTFKYKTYVDGKEVNNSEKYKLFNKFVWDFMKIHNNPIEKDDLWIR</sequence>
<dbReference type="Proteomes" id="UP001432059">
    <property type="component" value="Chromosome"/>
</dbReference>
<reference evidence="1" key="1">
    <citation type="submission" date="2023-10" db="EMBL/GenBank/DDBJ databases">
        <title>Characterization and whole genome sequencing of a novel strain of Bergeyella porcorum QD2021 isolated from pig.</title>
        <authorList>
            <person name="Liu G."/>
            <person name="Chen C."/>
            <person name="Han X."/>
        </authorList>
    </citation>
    <scope>NUCLEOTIDE SEQUENCE</scope>
    <source>
        <strain evidence="1">QD2021</strain>
    </source>
</reference>
<evidence type="ECO:0000313" key="1">
    <source>
        <dbReference type="EMBL" id="WOC52990.1"/>
    </source>
</evidence>
<keyword evidence="2" id="KW-1185">Reference proteome</keyword>
<name>A0AAU0F6I8_9FLAO</name>
<organism evidence="1 2">
    <name type="scientific">Bergeyella porcorum</name>
    <dbReference type="NCBI Taxonomy" id="1735111"/>
    <lineage>
        <taxon>Bacteria</taxon>
        <taxon>Pseudomonadati</taxon>
        <taxon>Bacteroidota</taxon>
        <taxon>Flavobacteriia</taxon>
        <taxon>Flavobacteriales</taxon>
        <taxon>Weeksellaceae</taxon>
        <taxon>Bergeyella</taxon>
    </lineage>
</organism>
<evidence type="ECO:0000313" key="2">
    <source>
        <dbReference type="Proteomes" id="UP001432059"/>
    </source>
</evidence>
<gene>
    <name evidence="1" type="ORF">BPO_2343</name>
</gene>
<dbReference type="Pfam" id="PF09697">
    <property type="entry name" value="Porph_ging"/>
    <property type="match status" value="1"/>
</dbReference>
<dbReference type="NCBIfam" id="TIGR01200">
    <property type="entry name" value="GLPGLI"/>
    <property type="match status" value="1"/>
</dbReference>